<dbReference type="InterPro" id="IPR005094">
    <property type="entry name" value="Endonuclease_MobA/VirD2"/>
</dbReference>
<sequence length="319" mass="35181">MLEKIGRGADMRRLLEYLLGELDHAGRKRDRVAVVGGTVSSGNILTMTLQYNALRRLRPNLMRSVMHCSLRSAPGDRWLTDQEWASIGKKWAQAMGYQAYTIVRHDQPDGDHIHIAASRVNADGAVVPDSWDFRRGELLVRDIEKELELCQVARSHLLAPENVMTESMLLTRADIQQALAGKRVPRVEIAAAINGALAKGTTTFTEFVASMRRSGVVVRPKMSRQSTDLSGLSFELDGVVLRGGALGKGYSVHNLFKKGLSYSWSRDQQAIRDCLDMVTLPAAAGFGGFGRNGESDPYFPSDLPEKSLPLNDDDVPSPF</sequence>
<protein>
    <submittedName>
        <fullName evidence="3">Relaxase/mobilization nuclease-like protein</fullName>
    </submittedName>
</protein>
<dbReference type="Proteomes" id="UP000316545">
    <property type="component" value="Unassembled WGS sequence"/>
</dbReference>
<comment type="caution">
    <text evidence="3">The sequence shown here is derived from an EMBL/GenBank/DDBJ whole genome shotgun (WGS) entry which is preliminary data.</text>
</comment>
<gene>
    <name evidence="3" type="ORF">FBZ88_10926</name>
</gene>
<evidence type="ECO:0000313" key="3">
    <source>
        <dbReference type="EMBL" id="TWB25629.1"/>
    </source>
</evidence>
<evidence type="ECO:0000256" key="1">
    <source>
        <dbReference type="SAM" id="MobiDB-lite"/>
    </source>
</evidence>
<name>A0A560FVM0_9PROT</name>
<accession>A0A560FVM0</accession>
<dbReference type="EMBL" id="VITO01000009">
    <property type="protein sequence ID" value="TWB25629.1"/>
    <property type="molecule type" value="Genomic_DNA"/>
</dbReference>
<dbReference type="Pfam" id="PF03432">
    <property type="entry name" value="Relaxase"/>
    <property type="match status" value="1"/>
</dbReference>
<dbReference type="RefSeq" id="WP_145617838.1">
    <property type="nucleotide sequence ID" value="NZ_VITO01000009.1"/>
</dbReference>
<feature type="region of interest" description="Disordered" evidence="1">
    <location>
        <begin position="295"/>
        <end position="319"/>
    </location>
</feature>
<proteinExistence type="predicted"/>
<reference evidence="3 4" key="1">
    <citation type="submission" date="2019-06" db="EMBL/GenBank/DDBJ databases">
        <title>Genomic Encyclopedia of Type Strains, Phase IV (KMG-V): Genome sequencing to study the core and pangenomes of soil and plant-associated prokaryotes.</title>
        <authorList>
            <person name="Whitman W."/>
        </authorList>
    </citation>
    <scope>NUCLEOTIDE SEQUENCE [LARGE SCALE GENOMIC DNA]</scope>
    <source>
        <strain evidence="3 4">BR 11865</strain>
    </source>
</reference>
<evidence type="ECO:0000259" key="2">
    <source>
        <dbReference type="Pfam" id="PF03432"/>
    </source>
</evidence>
<dbReference type="AlphaFoldDB" id="A0A560FVM0"/>
<feature type="domain" description="MobA/VirD2-like nuclease" evidence="2">
    <location>
        <begin position="32"/>
        <end position="148"/>
    </location>
</feature>
<evidence type="ECO:0000313" key="4">
    <source>
        <dbReference type="Proteomes" id="UP000316545"/>
    </source>
</evidence>
<keyword evidence="4" id="KW-1185">Reference proteome</keyword>
<organism evidence="3 4">
    <name type="scientific">Nitrospirillum amazonense</name>
    <dbReference type="NCBI Taxonomy" id="28077"/>
    <lineage>
        <taxon>Bacteria</taxon>
        <taxon>Pseudomonadati</taxon>
        <taxon>Pseudomonadota</taxon>
        <taxon>Alphaproteobacteria</taxon>
        <taxon>Rhodospirillales</taxon>
        <taxon>Azospirillaceae</taxon>
        <taxon>Nitrospirillum</taxon>
    </lineage>
</organism>